<keyword evidence="9" id="KW-0325">Glycoprotein</keyword>
<sequence length="235" mass="26386">MLMDADALLFQSPALLWETKKYQTTGTLFFNDRIAEANFSEGLGYRPANRPNIMAIEDYMSKADVNLFCYIPTLSRPSAPSALLAADKSTVMLHFRPSADLLKSHLLNGRSGHRVDSSILLWNKKRQPRATAILASFVSLNDVPRPPSYGDKELFFVACELAETQYAFSDFATGSAGWDFRNYGANKSIVCGSAAHHFPELSDGIFTQEARLLYMNSHYIMKYKPKELPMYYSPA</sequence>
<evidence type="ECO:0000256" key="4">
    <source>
        <dbReference type="ARBA" id="ARBA00022679"/>
    </source>
</evidence>
<dbReference type="GO" id="GO:0006493">
    <property type="term" value="P:protein O-linked glycosylation"/>
    <property type="evidence" value="ECO:0007669"/>
    <property type="project" value="TreeGrafter"/>
</dbReference>
<accession>A0AAU9LBJ7</accession>
<dbReference type="PANTHER" id="PTHR31392:SF1">
    <property type="entry name" value="ALPHA-1,3-MANNOSYLTRANSFERASE MNN1-RELATED"/>
    <property type="match status" value="1"/>
</dbReference>
<keyword evidence="7" id="KW-1133">Transmembrane helix</keyword>
<evidence type="ECO:0000256" key="3">
    <source>
        <dbReference type="ARBA" id="ARBA00022676"/>
    </source>
</evidence>
<evidence type="ECO:0000256" key="5">
    <source>
        <dbReference type="ARBA" id="ARBA00022692"/>
    </source>
</evidence>
<dbReference type="PANTHER" id="PTHR31392">
    <property type="entry name" value="ALPHA-1,3-MANNOSYLTRANSFERASE MNN1-RELATED"/>
    <property type="match status" value="1"/>
</dbReference>
<gene>
    <name evidence="10" type="ORF">PBS003_LOCUS9463</name>
</gene>
<comment type="caution">
    <text evidence="10">The sequence shown here is derived from an EMBL/GenBank/DDBJ whole genome shotgun (WGS) entry which is preliminary data.</text>
</comment>
<evidence type="ECO:0000256" key="2">
    <source>
        <dbReference type="ARBA" id="ARBA00009105"/>
    </source>
</evidence>
<keyword evidence="6" id="KW-0735">Signal-anchor</keyword>
<evidence type="ECO:0000256" key="8">
    <source>
        <dbReference type="ARBA" id="ARBA00023136"/>
    </source>
</evidence>
<dbReference type="Proteomes" id="UP001160483">
    <property type="component" value="Unassembled WGS sequence"/>
</dbReference>
<evidence type="ECO:0000313" key="11">
    <source>
        <dbReference type="Proteomes" id="UP001160483"/>
    </source>
</evidence>
<evidence type="ECO:0000313" key="10">
    <source>
        <dbReference type="EMBL" id="CAH0482885.1"/>
    </source>
</evidence>
<evidence type="ECO:0000256" key="1">
    <source>
        <dbReference type="ARBA" id="ARBA00004606"/>
    </source>
</evidence>
<dbReference type="GO" id="GO:0000033">
    <property type="term" value="F:alpha-1,3-mannosyltransferase activity"/>
    <property type="evidence" value="ECO:0007669"/>
    <property type="project" value="TreeGrafter"/>
</dbReference>
<evidence type="ECO:0000256" key="7">
    <source>
        <dbReference type="ARBA" id="ARBA00022989"/>
    </source>
</evidence>
<dbReference type="GO" id="GO:0016020">
    <property type="term" value="C:membrane"/>
    <property type="evidence" value="ECO:0007669"/>
    <property type="project" value="UniProtKB-SubCell"/>
</dbReference>
<evidence type="ECO:0000256" key="6">
    <source>
        <dbReference type="ARBA" id="ARBA00022968"/>
    </source>
</evidence>
<evidence type="ECO:0000256" key="9">
    <source>
        <dbReference type="ARBA" id="ARBA00023180"/>
    </source>
</evidence>
<keyword evidence="8" id="KW-0472">Membrane</keyword>
<keyword evidence="3" id="KW-0328">Glycosyltransferase</keyword>
<protein>
    <recommendedName>
        <fullName evidence="12">Nucleotide-diphospho-sugar transferase domain-containing protein</fullName>
    </recommendedName>
</protein>
<comment type="subcellular location">
    <subcellularLocation>
        <location evidence="1">Membrane</location>
        <topology evidence="1">Single-pass type II membrane protein</topology>
    </subcellularLocation>
</comment>
<keyword evidence="4" id="KW-0808">Transferase</keyword>
<name>A0AAU9LBJ7_9STRA</name>
<comment type="similarity">
    <text evidence="2">Belongs to the MNN1/MNT family.</text>
</comment>
<reference evidence="10" key="1">
    <citation type="submission" date="2021-11" db="EMBL/GenBank/DDBJ databases">
        <authorList>
            <person name="Islam A."/>
            <person name="Islam S."/>
            <person name="Flora M.S."/>
            <person name="Rahman M."/>
            <person name="Ziaur R.M."/>
            <person name="Epstein J.H."/>
            <person name="Hassan M."/>
            <person name="Klassen M."/>
            <person name="Woodard K."/>
            <person name="Webb A."/>
            <person name="Webby R.J."/>
            <person name="El Zowalaty M.E."/>
        </authorList>
    </citation>
    <scope>NUCLEOTIDE SEQUENCE</scope>
    <source>
        <strain evidence="10">Pbs3</strain>
    </source>
</reference>
<evidence type="ECO:0008006" key="12">
    <source>
        <dbReference type="Google" id="ProtNLM"/>
    </source>
</evidence>
<dbReference type="EMBL" id="CAKKTJ010000336">
    <property type="protein sequence ID" value="CAH0482885.1"/>
    <property type="molecule type" value="Genomic_DNA"/>
</dbReference>
<organism evidence="10 11">
    <name type="scientific">Peronospora belbahrii</name>
    <dbReference type="NCBI Taxonomy" id="622444"/>
    <lineage>
        <taxon>Eukaryota</taxon>
        <taxon>Sar</taxon>
        <taxon>Stramenopiles</taxon>
        <taxon>Oomycota</taxon>
        <taxon>Peronosporomycetes</taxon>
        <taxon>Peronosporales</taxon>
        <taxon>Peronosporaceae</taxon>
        <taxon>Peronospora</taxon>
    </lineage>
</organism>
<keyword evidence="5" id="KW-0812">Transmembrane</keyword>
<dbReference type="AlphaFoldDB" id="A0AAU9LBJ7"/>
<proteinExistence type="inferred from homology"/>
<dbReference type="InterPro" id="IPR022751">
    <property type="entry name" value="Alpha_mannosyltransferase"/>
</dbReference>
<dbReference type="Pfam" id="PF11051">
    <property type="entry name" value="Mannosyl_trans3"/>
    <property type="match status" value="1"/>
</dbReference>
<dbReference type="GO" id="GO:0005794">
    <property type="term" value="C:Golgi apparatus"/>
    <property type="evidence" value="ECO:0007669"/>
    <property type="project" value="TreeGrafter"/>
</dbReference>